<organism evidence="1 2">
    <name type="scientific">Avena sativa</name>
    <name type="common">Oat</name>
    <dbReference type="NCBI Taxonomy" id="4498"/>
    <lineage>
        <taxon>Eukaryota</taxon>
        <taxon>Viridiplantae</taxon>
        <taxon>Streptophyta</taxon>
        <taxon>Embryophyta</taxon>
        <taxon>Tracheophyta</taxon>
        <taxon>Spermatophyta</taxon>
        <taxon>Magnoliopsida</taxon>
        <taxon>Liliopsida</taxon>
        <taxon>Poales</taxon>
        <taxon>Poaceae</taxon>
        <taxon>BOP clade</taxon>
        <taxon>Pooideae</taxon>
        <taxon>Poodae</taxon>
        <taxon>Poeae</taxon>
        <taxon>Poeae Chloroplast Group 1 (Aveneae type)</taxon>
        <taxon>Aveninae</taxon>
        <taxon>Avena</taxon>
    </lineage>
</organism>
<reference evidence="1" key="2">
    <citation type="submission" date="2025-09" db="UniProtKB">
        <authorList>
            <consortium name="EnsemblPlants"/>
        </authorList>
    </citation>
    <scope>IDENTIFICATION</scope>
</reference>
<name>A0ACD5WZJ0_AVESA</name>
<evidence type="ECO:0000313" key="2">
    <source>
        <dbReference type="Proteomes" id="UP001732700"/>
    </source>
</evidence>
<dbReference type="EnsemblPlants" id="AVESA.00010b.r2.4CG1324130.1">
    <property type="protein sequence ID" value="AVESA.00010b.r2.4CG1324130.1.CDS"/>
    <property type="gene ID" value="AVESA.00010b.r2.4CG1324130"/>
</dbReference>
<sequence>MDGRVCALLTYLAHNLHALFSDVEFYILTCLTVIYLRGNCQEVSLKLIINNESVGISILSAVKMADAKSLDEALEKLTTFLASKADGPTSGAIVPQEEVVQKLMLVPTGLKLEGTVGEPGDKTSAERKKWKAINSLLIGWLLNSVVPSLGRSVEGLSTVAEIWKTLSTKYSGKGNVMLIAQTYGKIRRLRQACIESGQKRITRRRVLQLVEGLDNRFDGRKASLLHHTSLPTIDEAIAAMTQEEVRLSLEQADEKTVPASTFVTAEPREWKETRDCFTCGEVGHLKWNCPTRGRGT</sequence>
<proteinExistence type="predicted"/>
<evidence type="ECO:0000313" key="1">
    <source>
        <dbReference type="EnsemblPlants" id="AVESA.00010b.r2.4CG1324130.1.CDS"/>
    </source>
</evidence>
<reference evidence="1" key="1">
    <citation type="submission" date="2021-05" db="EMBL/GenBank/DDBJ databases">
        <authorList>
            <person name="Scholz U."/>
            <person name="Mascher M."/>
            <person name="Fiebig A."/>
        </authorList>
    </citation>
    <scope>NUCLEOTIDE SEQUENCE [LARGE SCALE GENOMIC DNA]</scope>
</reference>
<keyword evidence="2" id="KW-1185">Reference proteome</keyword>
<protein>
    <submittedName>
        <fullName evidence="1">Uncharacterized protein</fullName>
    </submittedName>
</protein>
<accession>A0ACD5WZJ0</accession>
<dbReference type="Proteomes" id="UP001732700">
    <property type="component" value="Chromosome 4C"/>
</dbReference>